<keyword evidence="3" id="KW-0677">Repeat</keyword>
<reference evidence="7" key="1">
    <citation type="submission" date="2020-06" db="EMBL/GenBank/DDBJ databases">
        <authorList>
            <consortium name="Wellcome Sanger Institute Data Sharing"/>
        </authorList>
    </citation>
    <scope>NUCLEOTIDE SEQUENCE [LARGE SCALE GENOMIC DNA]</scope>
</reference>
<dbReference type="Ensembl" id="ENSGWIT00000005689.1">
    <property type="protein sequence ID" value="ENSGWIP00000005299.1"/>
    <property type="gene ID" value="ENSGWIG00000002846.1"/>
</dbReference>
<dbReference type="FunFam" id="3.80.10.10:FF:001360">
    <property type="entry name" value="Uncharacterized protein"/>
    <property type="match status" value="1"/>
</dbReference>
<dbReference type="AlphaFoldDB" id="A0A8C5G0J4"/>
<sequence>MDQPLTVALLLLLCLRGRAQLQTSCPYRCQCFMPDQVLCADESMSSLPRNMSRQVKDFIVMTTAVSYLFPHTLEDSPQLTKLIFLSNALRSINSQSFEHLIELQELEISGNPSLEHLYLGTFSKQGNLSKLLLNFNRLKTVLPGMFEPLKQLDVLQMKNNIISDLPSFIFSNCHKLRVLDLSQNQLQEMKTETFSGLLHLDSNKIAQLNDGIFSVLTSLRELNLRGNLLTTFSDRVFGFQSSSLKDLNLQGNRLTQLSSISALTSLTNFVLSSNRLSNLTEDIFRNVTALENLDMSENQLDFLPRAVFRDLLNLKMLNLHKNHLSIVDAKLFEDQMYIQQIYLSENRFQTLPDGLFEPFFMQHSMRLHGNPWRCDCGMRYLHHWLTSHGQGVQMLERVLCESPNFLKKLPIMSIDSDQLVCHLSEDKTHYASSACSLQESNGTLTIKCRASKCKPLTVNLVNFTQISALVKTCPQPAIVICSKPASMLRV</sequence>
<evidence type="ECO:0000313" key="8">
    <source>
        <dbReference type="Proteomes" id="UP000694680"/>
    </source>
</evidence>
<dbReference type="InterPro" id="IPR032675">
    <property type="entry name" value="LRR_dom_sf"/>
</dbReference>
<evidence type="ECO:0000256" key="4">
    <source>
        <dbReference type="ARBA" id="ARBA00023180"/>
    </source>
</evidence>
<reference evidence="7" key="3">
    <citation type="submission" date="2025-09" db="UniProtKB">
        <authorList>
            <consortium name="Ensembl"/>
        </authorList>
    </citation>
    <scope>IDENTIFICATION</scope>
</reference>
<feature type="chain" id="PRO_5034528776" description="LRRCT domain-containing protein" evidence="5">
    <location>
        <begin position="20"/>
        <end position="490"/>
    </location>
</feature>
<keyword evidence="1" id="KW-0433">Leucine-rich repeat</keyword>
<dbReference type="InterPro" id="IPR003591">
    <property type="entry name" value="Leu-rich_rpt_typical-subtyp"/>
</dbReference>
<accession>A0A8C5G0J4</accession>
<feature type="signal peptide" evidence="5">
    <location>
        <begin position="1"/>
        <end position="19"/>
    </location>
</feature>
<dbReference type="Pfam" id="PF13855">
    <property type="entry name" value="LRR_8"/>
    <property type="match status" value="2"/>
</dbReference>
<organism evidence="7 8">
    <name type="scientific">Gouania willdenowi</name>
    <name type="common">Blunt-snouted clingfish</name>
    <name type="synonym">Lepadogaster willdenowi</name>
    <dbReference type="NCBI Taxonomy" id="441366"/>
    <lineage>
        <taxon>Eukaryota</taxon>
        <taxon>Metazoa</taxon>
        <taxon>Chordata</taxon>
        <taxon>Craniata</taxon>
        <taxon>Vertebrata</taxon>
        <taxon>Euteleostomi</taxon>
        <taxon>Actinopterygii</taxon>
        <taxon>Neopterygii</taxon>
        <taxon>Teleostei</taxon>
        <taxon>Neoteleostei</taxon>
        <taxon>Acanthomorphata</taxon>
        <taxon>Ovalentaria</taxon>
        <taxon>Blenniimorphae</taxon>
        <taxon>Blenniiformes</taxon>
        <taxon>Gobiesocoidei</taxon>
        <taxon>Gobiesocidae</taxon>
        <taxon>Gobiesocinae</taxon>
        <taxon>Gouania</taxon>
    </lineage>
</organism>
<dbReference type="InterPro" id="IPR000483">
    <property type="entry name" value="Cys-rich_flank_reg_C"/>
</dbReference>
<dbReference type="PROSITE" id="PS51450">
    <property type="entry name" value="LRR"/>
    <property type="match status" value="2"/>
</dbReference>
<dbReference type="InterPro" id="IPR026906">
    <property type="entry name" value="LRR_5"/>
</dbReference>
<dbReference type="Gene3D" id="3.80.10.10">
    <property type="entry name" value="Ribonuclease Inhibitor"/>
    <property type="match status" value="3"/>
</dbReference>
<feature type="domain" description="LRRCT" evidence="6">
    <location>
        <begin position="370"/>
        <end position="422"/>
    </location>
</feature>
<dbReference type="PANTHER" id="PTHR24366">
    <property type="entry name" value="IG(IMMUNOGLOBULIN) AND LRR(LEUCINE RICH REPEAT) DOMAINS"/>
    <property type="match status" value="1"/>
</dbReference>
<evidence type="ECO:0000259" key="6">
    <source>
        <dbReference type="SMART" id="SM00082"/>
    </source>
</evidence>
<dbReference type="Proteomes" id="UP000694680">
    <property type="component" value="Chromosome 17"/>
</dbReference>
<keyword evidence="4" id="KW-0325">Glycoprotein</keyword>
<dbReference type="Pfam" id="PF13306">
    <property type="entry name" value="LRR_5"/>
    <property type="match status" value="1"/>
</dbReference>
<evidence type="ECO:0000256" key="1">
    <source>
        <dbReference type="ARBA" id="ARBA00022614"/>
    </source>
</evidence>
<evidence type="ECO:0000256" key="2">
    <source>
        <dbReference type="ARBA" id="ARBA00022729"/>
    </source>
</evidence>
<dbReference type="SMART" id="SM00082">
    <property type="entry name" value="LRRCT"/>
    <property type="match status" value="1"/>
</dbReference>
<name>A0A8C5G0J4_GOUWI</name>
<dbReference type="FunFam" id="3.80.10.10:FF:000770">
    <property type="entry name" value="Uncharacterized protein"/>
    <property type="match status" value="1"/>
</dbReference>
<dbReference type="PANTHER" id="PTHR24366:SF96">
    <property type="entry name" value="LEUCINE RICH REPEAT CONTAINING 53"/>
    <property type="match status" value="1"/>
</dbReference>
<reference evidence="7" key="2">
    <citation type="submission" date="2025-08" db="UniProtKB">
        <authorList>
            <consortium name="Ensembl"/>
        </authorList>
    </citation>
    <scope>IDENTIFICATION</scope>
</reference>
<dbReference type="SUPFAM" id="SSF52058">
    <property type="entry name" value="L domain-like"/>
    <property type="match status" value="1"/>
</dbReference>
<dbReference type="SMART" id="SM00369">
    <property type="entry name" value="LRR_TYP"/>
    <property type="match status" value="10"/>
</dbReference>
<proteinExistence type="predicted"/>
<evidence type="ECO:0000313" key="7">
    <source>
        <dbReference type="Ensembl" id="ENSGWIP00000005299.1"/>
    </source>
</evidence>
<dbReference type="SMART" id="SM00364">
    <property type="entry name" value="LRR_BAC"/>
    <property type="match status" value="5"/>
</dbReference>
<evidence type="ECO:0000256" key="5">
    <source>
        <dbReference type="SAM" id="SignalP"/>
    </source>
</evidence>
<keyword evidence="2 5" id="KW-0732">Signal</keyword>
<dbReference type="InterPro" id="IPR001611">
    <property type="entry name" value="Leu-rich_rpt"/>
</dbReference>
<evidence type="ECO:0000256" key="3">
    <source>
        <dbReference type="ARBA" id="ARBA00022737"/>
    </source>
</evidence>
<protein>
    <recommendedName>
        <fullName evidence="6">LRRCT domain-containing protein</fullName>
    </recommendedName>
</protein>
<keyword evidence="8" id="KW-1185">Reference proteome</keyword>